<dbReference type="InterPro" id="IPR050222">
    <property type="entry name" value="MATE_MdtK"/>
</dbReference>
<evidence type="ECO:0000256" key="5">
    <source>
        <dbReference type="ARBA" id="ARBA00022692"/>
    </source>
</evidence>
<dbReference type="CDD" id="cd13131">
    <property type="entry name" value="MATE_NorM_like"/>
    <property type="match status" value="1"/>
</dbReference>
<feature type="transmembrane region" description="Helical" evidence="10">
    <location>
        <begin position="390"/>
        <end position="409"/>
    </location>
</feature>
<proteinExistence type="predicted"/>
<evidence type="ECO:0000256" key="10">
    <source>
        <dbReference type="SAM" id="Phobius"/>
    </source>
</evidence>
<feature type="transmembrane region" description="Helical" evidence="10">
    <location>
        <begin position="353"/>
        <end position="370"/>
    </location>
</feature>
<evidence type="ECO:0000256" key="6">
    <source>
        <dbReference type="ARBA" id="ARBA00022989"/>
    </source>
</evidence>
<keyword evidence="8 10" id="KW-0472">Membrane</keyword>
<keyword evidence="5 10" id="KW-0812">Transmembrane</keyword>
<dbReference type="GO" id="GO:0006811">
    <property type="term" value="P:monoatomic ion transport"/>
    <property type="evidence" value="ECO:0007669"/>
    <property type="project" value="UniProtKB-KW"/>
</dbReference>
<feature type="transmembrane region" description="Helical" evidence="10">
    <location>
        <begin position="12"/>
        <end position="34"/>
    </location>
</feature>
<dbReference type="InterPro" id="IPR048279">
    <property type="entry name" value="MdtK-like"/>
</dbReference>
<sequence length="451" mass="49950">MAYHFSAYASHYKNLTFLGVPIIIGQLGNIILAFTDTLMIGHHSTKELAAAAFVNNVFALAILMSLGFSYAITPIVGKLYGQGKGERIGEVMKNAVAANTVAGIIFMTVMGVLYLNIHHLGQPKELIPLIQDYYLIQYASLPFVCWFNTFKQFFDGITDTKTPMWIIMGGNVMNIFGNWVLIYGHFGMPELGLNGAGISTLCSRIMMTIALVLLFVAHKRYKVYAKGWRTGKLSKTDFKEQNALGWPLSLQMGMESAAFSLSSIMVGWIGTIALAAHQVMLTISQLGYMIYYGLASAVAVRTSNFAGRKDWNTVWINSRAGLHLIFLLAFITCVPIFFCRHIIGSLFTDNIEVQQLVALMVIPFMIYQFGDGMQANYANALRGIGYVKPLMGVAFVSYFVTSLSVSYLLGIVMGYGIIGVWAAFPIALTLAGVLFYYYFRKGMKRGERVES</sequence>
<feature type="transmembrane region" description="Helical" evidence="10">
    <location>
        <begin position="321"/>
        <end position="347"/>
    </location>
</feature>
<keyword evidence="3" id="KW-0050">Antiport</keyword>
<dbReference type="PANTHER" id="PTHR43298">
    <property type="entry name" value="MULTIDRUG RESISTANCE PROTEIN NORM-RELATED"/>
    <property type="match status" value="1"/>
</dbReference>
<name>A0A137ST87_9BACT</name>
<dbReference type="GO" id="GO:0005886">
    <property type="term" value="C:plasma membrane"/>
    <property type="evidence" value="ECO:0007669"/>
    <property type="project" value="UniProtKB-SubCell"/>
</dbReference>
<dbReference type="Pfam" id="PF01554">
    <property type="entry name" value="MatE"/>
    <property type="match status" value="2"/>
</dbReference>
<evidence type="ECO:0000256" key="9">
    <source>
        <dbReference type="ARBA" id="ARBA00031636"/>
    </source>
</evidence>
<reference evidence="11 12" key="1">
    <citation type="submission" date="2016-02" db="EMBL/GenBank/DDBJ databases">
        <authorList>
            <person name="Wen L."/>
            <person name="He K."/>
            <person name="Yang H."/>
        </authorList>
    </citation>
    <scope>NUCLEOTIDE SEQUENCE [LARGE SCALE GENOMIC DNA]</scope>
    <source>
        <strain evidence="11 12">GED7880</strain>
    </source>
</reference>
<feature type="transmembrane region" description="Helical" evidence="10">
    <location>
        <begin position="96"/>
        <end position="115"/>
    </location>
</feature>
<dbReference type="PANTHER" id="PTHR43298:SF2">
    <property type="entry name" value="FMN_FAD EXPORTER YEEO-RELATED"/>
    <property type="match status" value="1"/>
</dbReference>
<dbReference type="AlphaFoldDB" id="A0A137ST87"/>
<evidence type="ECO:0000313" key="12">
    <source>
        <dbReference type="Proteomes" id="UP000070093"/>
    </source>
</evidence>
<dbReference type="RefSeq" id="WP_061315284.1">
    <property type="nucleotide sequence ID" value="NZ_KQ965694.1"/>
</dbReference>
<gene>
    <name evidence="11" type="ORF">HMPREF3202_01604</name>
</gene>
<evidence type="ECO:0000256" key="1">
    <source>
        <dbReference type="ARBA" id="ARBA00004651"/>
    </source>
</evidence>
<keyword evidence="4" id="KW-1003">Cell membrane</keyword>
<organism evidence="11 12">
    <name type="scientific">Prevotella bivia</name>
    <dbReference type="NCBI Taxonomy" id="28125"/>
    <lineage>
        <taxon>Bacteria</taxon>
        <taxon>Pseudomonadati</taxon>
        <taxon>Bacteroidota</taxon>
        <taxon>Bacteroidia</taxon>
        <taxon>Bacteroidales</taxon>
        <taxon>Prevotellaceae</taxon>
        <taxon>Prevotella</taxon>
    </lineage>
</organism>
<dbReference type="GO" id="GO:0015297">
    <property type="term" value="F:antiporter activity"/>
    <property type="evidence" value="ECO:0007669"/>
    <property type="project" value="UniProtKB-KW"/>
</dbReference>
<keyword evidence="6 10" id="KW-1133">Transmembrane helix</keyword>
<evidence type="ECO:0000313" key="11">
    <source>
        <dbReference type="EMBL" id="KXO15688.1"/>
    </source>
</evidence>
<evidence type="ECO:0000256" key="4">
    <source>
        <dbReference type="ARBA" id="ARBA00022475"/>
    </source>
</evidence>
<dbReference type="EMBL" id="LTAG01000094">
    <property type="protein sequence ID" value="KXO15688.1"/>
    <property type="molecule type" value="Genomic_DNA"/>
</dbReference>
<feature type="transmembrane region" description="Helical" evidence="10">
    <location>
        <begin position="135"/>
        <end position="154"/>
    </location>
</feature>
<feature type="transmembrane region" description="Helical" evidence="10">
    <location>
        <begin position="282"/>
        <end position="300"/>
    </location>
</feature>
<dbReference type="PATRIC" id="fig|28125.4.peg.1592"/>
<dbReference type="STRING" id="28125.HMPREF3202_01604"/>
<accession>A0A137ST87</accession>
<evidence type="ECO:0000256" key="8">
    <source>
        <dbReference type="ARBA" id="ARBA00023136"/>
    </source>
</evidence>
<dbReference type="eggNOG" id="COG0534">
    <property type="taxonomic scope" value="Bacteria"/>
</dbReference>
<dbReference type="Proteomes" id="UP000070093">
    <property type="component" value="Unassembled WGS sequence"/>
</dbReference>
<feature type="transmembrane region" description="Helical" evidence="10">
    <location>
        <begin position="415"/>
        <end position="439"/>
    </location>
</feature>
<dbReference type="GO" id="GO:0042910">
    <property type="term" value="F:xenobiotic transmembrane transporter activity"/>
    <property type="evidence" value="ECO:0007669"/>
    <property type="project" value="InterPro"/>
</dbReference>
<keyword evidence="2" id="KW-0813">Transport</keyword>
<evidence type="ECO:0000256" key="7">
    <source>
        <dbReference type="ARBA" id="ARBA00023065"/>
    </source>
</evidence>
<feature type="transmembrane region" description="Helical" evidence="10">
    <location>
        <begin position="166"/>
        <end position="186"/>
    </location>
</feature>
<evidence type="ECO:0000256" key="2">
    <source>
        <dbReference type="ARBA" id="ARBA00022448"/>
    </source>
</evidence>
<feature type="transmembrane region" description="Helical" evidence="10">
    <location>
        <begin position="54"/>
        <end position="76"/>
    </location>
</feature>
<evidence type="ECO:0000256" key="3">
    <source>
        <dbReference type="ARBA" id="ARBA00022449"/>
    </source>
</evidence>
<feature type="transmembrane region" description="Helical" evidence="10">
    <location>
        <begin position="198"/>
        <end position="217"/>
    </location>
</feature>
<dbReference type="PIRSF" id="PIRSF006603">
    <property type="entry name" value="DinF"/>
    <property type="match status" value="1"/>
</dbReference>
<feature type="transmembrane region" description="Helical" evidence="10">
    <location>
        <begin position="257"/>
        <end position="276"/>
    </location>
</feature>
<protein>
    <recommendedName>
        <fullName evidence="9">Multidrug-efflux transporter</fullName>
    </recommendedName>
</protein>
<dbReference type="InterPro" id="IPR002528">
    <property type="entry name" value="MATE_fam"/>
</dbReference>
<keyword evidence="7" id="KW-0406">Ion transport</keyword>
<comment type="caution">
    <text evidence="11">The sequence shown here is derived from an EMBL/GenBank/DDBJ whole genome shotgun (WGS) entry which is preliminary data.</text>
</comment>
<dbReference type="NCBIfam" id="TIGR00797">
    <property type="entry name" value="matE"/>
    <property type="match status" value="1"/>
</dbReference>
<comment type="subcellular location">
    <subcellularLocation>
        <location evidence="1">Cell membrane</location>
        <topology evidence="1">Multi-pass membrane protein</topology>
    </subcellularLocation>
</comment>